<evidence type="ECO:0000256" key="9">
    <source>
        <dbReference type="HAMAP-Rule" id="MF_00020"/>
    </source>
</evidence>
<dbReference type="SUPFAM" id="SSF53067">
    <property type="entry name" value="Actin-like ATPase domain"/>
    <property type="match status" value="2"/>
</dbReference>
<dbReference type="InterPro" id="IPR004372">
    <property type="entry name" value="Ac/propionate_kinase"/>
</dbReference>
<feature type="site" description="Transition state stabilizer" evidence="9">
    <location>
        <position position="222"/>
    </location>
</feature>
<dbReference type="GO" id="GO:0005829">
    <property type="term" value="C:cytosol"/>
    <property type="evidence" value="ECO:0007669"/>
    <property type="project" value="TreeGrafter"/>
</dbReference>
<dbReference type="GO" id="GO:0006083">
    <property type="term" value="P:acetate metabolic process"/>
    <property type="evidence" value="ECO:0007669"/>
    <property type="project" value="TreeGrafter"/>
</dbReference>
<dbReference type="AlphaFoldDB" id="A0A1H5YEU4"/>
<evidence type="ECO:0000256" key="5">
    <source>
        <dbReference type="ARBA" id="ARBA00022741"/>
    </source>
</evidence>
<evidence type="ECO:0000256" key="8">
    <source>
        <dbReference type="ARBA" id="ARBA00022842"/>
    </source>
</evidence>
<dbReference type="PROSITE" id="PS01076">
    <property type="entry name" value="ACETATE_KINASE_2"/>
    <property type="match status" value="1"/>
</dbReference>
<dbReference type="GO" id="GO:0000287">
    <property type="term" value="F:magnesium ion binding"/>
    <property type="evidence" value="ECO:0007669"/>
    <property type="project" value="UniProtKB-UniRule"/>
</dbReference>
<keyword evidence="4 9" id="KW-0479">Metal-binding</keyword>
<dbReference type="PIRSF" id="PIRSF000722">
    <property type="entry name" value="Acetate_prop_kin"/>
    <property type="match status" value="1"/>
</dbReference>
<feature type="binding site" evidence="9">
    <location>
        <begin position="189"/>
        <end position="193"/>
    </location>
    <ligand>
        <name>ATP</name>
        <dbReference type="ChEBI" id="CHEBI:30616"/>
    </ligand>
</feature>
<dbReference type="GO" id="GO:0008776">
    <property type="term" value="F:acetate kinase activity"/>
    <property type="evidence" value="ECO:0007669"/>
    <property type="project" value="UniProtKB-UniRule"/>
</dbReference>
<keyword evidence="3 9" id="KW-0808">Transferase</keyword>
<dbReference type="Gene3D" id="3.30.420.40">
    <property type="match status" value="2"/>
</dbReference>
<feature type="site" description="Transition state stabilizer" evidence="9">
    <location>
        <position position="164"/>
    </location>
</feature>
<evidence type="ECO:0000256" key="2">
    <source>
        <dbReference type="ARBA" id="ARBA00022490"/>
    </source>
</evidence>
<evidence type="ECO:0000256" key="1">
    <source>
        <dbReference type="ARBA" id="ARBA00008748"/>
    </source>
</evidence>
<comment type="caution">
    <text evidence="9">Lacks conserved residue(s) required for the propagation of feature annotation.</text>
</comment>
<keyword evidence="12" id="KW-1185">Reference proteome</keyword>
<dbReference type="HAMAP" id="MF_00020">
    <property type="entry name" value="Acetate_kinase"/>
    <property type="match status" value="1"/>
</dbReference>
<dbReference type="EC" id="2.7.2.1" evidence="9"/>
<dbReference type="GO" id="GO:0005524">
    <property type="term" value="F:ATP binding"/>
    <property type="evidence" value="ECO:0007669"/>
    <property type="project" value="UniProtKB-KW"/>
</dbReference>
<keyword evidence="7 9" id="KW-0067">ATP-binding</keyword>
<comment type="pathway">
    <text evidence="9">Metabolic intermediate biosynthesis; acetyl-CoA biosynthesis; acetyl-CoA from acetate: step 1/2.</text>
</comment>
<dbReference type="InterPro" id="IPR000890">
    <property type="entry name" value="Aliphatic_acid_kin_short-chain"/>
</dbReference>
<comment type="subunit">
    <text evidence="9">Homodimer.</text>
</comment>
<keyword evidence="2 9" id="KW-0963">Cytoplasm</keyword>
<keyword evidence="5 9" id="KW-0547">Nucleotide-binding</keyword>
<dbReference type="EMBL" id="FNVA01000003">
    <property type="protein sequence ID" value="SEG22581.1"/>
    <property type="molecule type" value="Genomic_DNA"/>
</dbReference>
<feature type="binding site" evidence="9">
    <location>
        <position position="76"/>
    </location>
    <ligand>
        <name>substrate</name>
    </ligand>
</feature>
<evidence type="ECO:0000256" key="3">
    <source>
        <dbReference type="ARBA" id="ARBA00022679"/>
    </source>
</evidence>
<comment type="catalytic activity">
    <reaction evidence="9">
        <text>acetate + ATP = acetyl phosphate + ADP</text>
        <dbReference type="Rhea" id="RHEA:11352"/>
        <dbReference type="ChEBI" id="CHEBI:22191"/>
        <dbReference type="ChEBI" id="CHEBI:30089"/>
        <dbReference type="ChEBI" id="CHEBI:30616"/>
        <dbReference type="ChEBI" id="CHEBI:456216"/>
        <dbReference type="EC" id="2.7.2.1"/>
    </reaction>
</comment>
<feature type="binding site" evidence="9">
    <location>
        <position position="2"/>
    </location>
    <ligand>
        <name>ATP</name>
        <dbReference type="ChEBI" id="CHEBI:30616"/>
    </ligand>
</feature>
<dbReference type="Pfam" id="PF00871">
    <property type="entry name" value="Acetate_kinase"/>
    <property type="match status" value="1"/>
</dbReference>
<dbReference type="PANTHER" id="PTHR21060:SF21">
    <property type="entry name" value="ACETATE KINASE"/>
    <property type="match status" value="1"/>
</dbReference>
<organism evidence="11 12">
    <name type="scientific">Bryocella elongata</name>
    <dbReference type="NCBI Taxonomy" id="863522"/>
    <lineage>
        <taxon>Bacteria</taxon>
        <taxon>Pseudomonadati</taxon>
        <taxon>Acidobacteriota</taxon>
        <taxon>Terriglobia</taxon>
        <taxon>Terriglobales</taxon>
        <taxon>Acidobacteriaceae</taxon>
        <taxon>Bryocella</taxon>
    </lineage>
</organism>
<feature type="binding site" evidence="9">
    <location>
        <begin position="269"/>
        <end position="271"/>
    </location>
    <ligand>
        <name>ATP</name>
        <dbReference type="ChEBI" id="CHEBI:30616"/>
    </ligand>
</feature>
<reference evidence="11 12" key="1">
    <citation type="submission" date="2016-10" db="EMBL/GenBank/DDBJ databases">
        <authorList>
            <person name="de Groot N.N."/>
        </authorList>
    </citation>
    <scope>NUCLEOTIDE SEQUENCE [LARGE SCALE GENOMIC DNA]</scope>
    <source>
        <strain evidence="11 12">DSM 22489</strain>
    </source>
</reference>
<dbReference type="GO" id="GO:0006085">
    <property type="term" value="P:acetyl-CoA biosynthetic process"/>
    <property type="evidence" value="ECO:0007669"/>
    <property type="project" value="UniProtKB-UniRule"/>
</dbReference>
<keyword evidence="6 9" id="KW-0418">Kinase</keyword>
<dbReference type="Proteomes" id="UP000236728">
    <property type="component" value="Unassembled WGS sequence"/>
</dbReference>
<evidence type="ECO:0000313" key="12">
    <source>
        <dbReference type="Proteomes" id="UP000236728"/>
    </source>
</evidence>
<feature type="binding site" evidence="9">
    <location>
        <begin position="317"/>
        <end position="321"/>
    </location>
    <ligand>
        <name>ATP</name>
        <dbReference type="ChEBI" id="CHEBI:30616"/>
    </ligand>
</feature>
<evidence type="ECO:0000256" key="4">
    <source>
        <dbReference type="ARBA" id="ARBA00022723"/>
    </source>
</evidence>
<accession>A0A1H5YEU4</accession>
<comment type="function">
    <text evidence="9">Catalyzes the formation of acetyl phosphate from acetate and ATP. Can also catalyze the reverse reaction.</text>
</comment>
<feature type="active site" description="Proton donor/acceptor" evidence="9">
    <location>
        <position position="133"/>
    </location>
</feature>
<feature type="binding site" evidence="9">
    <location>
        <position position="383"/>
    </location>
    <ligand>
        <name>Mg(2+)</name>
        <dbReference type="ChEBI" id="CHEBI:18420"/>
    </ligand>
</feature>
<comment type="cofactor">
    <cofactor evidence="9">
        <name>Mg(2+)</name>
        <dbReference type="ChEBI" id="CHEBI:18420"/>
    </cofactor>
    <cofactor evidence="9">
        <name>Mn(2+)</name>
        <dbReference type="ChEBI" id="CHEBI:29035"/>
    </cofactor>
    <text evidence="9">Mg(2+). Can also accept Mn(2+).</text>
</comment>
<evidence type="ECO:0000256" key="7">
    <source>
        <dbReference type="ARBA" id="ARBA00022840"/>
    </source>
</evidence>
<dbReference type="PRINTS" id="PR00471">
    <property type="entry name" value="ACETATEKNASE"/>
</dbReference>
<dbReference type="PANTHER" id="PTHR21060">
    <property type="entry name" value="ACETATE KINASE"/>
    <property type="match status" value="1"/>
</dbReference>
<evidence type="ECO:0000313" key="11">
    <source>
        <dbReference type="EMBL" id="SEG22581.1"/>
    </source>
</evidence>
<dbReference type="InterPro" id="IPR023865">
    <property type="entry name" value="Aliphatic_acid_kinase_CS"/>
</dbReference>
<evidence type="ECO:0000256" key="6">
    <source>
        <dbReference type="ARBA" id="ARBA00022777"/>
    </source>
</evidence>
<gene>
    <name evidence="9" type="primary">ackA</name>
    <name evidence="11" type="ORF">SAMN05421819_2274</name>
</gene>
<name>A0A1H5YEU4_9BACT</name>
<proteinExistence type="inferred from homology"/>
<comment type="similarity">
    <text evidence="1 9 10">Belongs to the acetokinase family.</text>
</comment>
<dbReference type="UniPathway" id="UPA00340">
    <property type="reaction ID" value="UER00458"/>
</dbReference>
<sequence length="399" mass="41946">MKFSLYDRLPALEFILEGEVSGVGGDATIEILARGGSGLGMRREPAKAGSLYDALALVFDHLSGPMVPEIEAIGYRVVHPGPHLQGHQRITASVLKELEAATPFAPLHDPPARQLIQLGMQRYARVPQFACFDTVFHQTMPPEASTYALPEAVRAQGVRRYGFHGLSCESIVAQLEVYGGVPKRMVIAHLGSGCSVTTVLDGKSIDTTMGLTPTGGVVMGTRPGDVDPGLMLYLERHAVEDHETDPASAVEYMLNHNAGIVALSGQPNDLRKVRWAAAGGDAKAQLALAVFVHSVKKAVGAACFVLGGLDALVFTGGIGEHDAATRAEVVAGLGALGIALDSQKNEAPETGQGGTVRDITASNGATGKTIAGAASMLVLPAQEDWVIARHVDRMLHEAT</sequence>
<keyword evidence="8 9" id="KW-0460">Magnesium</keyword>
<comment type="subcellular location">
    <subcellularLocation>
        <location evidence="9">Cytoplasm</location>
    </subcellularLocation>
</comment>
<dbReference type="InterPro" id="IPR043129">
    <property type="entry name" value="ATPase_NBD"/>
</dbReference>
<evidence type="ECO:0000256" key="10">
    <source>
        <dbReference type="RuleBase" id="RU003835"/>
    </source>
</evidence>
<protein>
    <recommendedName>
        <fullName evidence="9">Acetate kinase</fullName>
        <ecNumber evidence="9">2.7.2.1</ecNumber>
    </recommendedName>
    <alternativeName>
        <fullName evidence="9">Acetokinase</fullName>
    </alternativeName>
</protein>